<sequence length="300" mass="33055">MSLSPFTVFAAITLASCSLVSGFNLGTAFGVPKLTQNPSLLKFTEDQSGTLLNIRMDIGATVNDEKKTSNNGDFSPASRFAITGLEVQLQEKDADAYPHPKMPGVDGPHPELSSGARALKLLQFGSFISMNGLEQVELENGCWEMVWREDAPAGSLVCGFDLLHEAKRNDASLTPGKVYMTFPIWTEEGLAEAQDIKKEKEAIFKKHLDEKDLQLEMMQETSNVLMKALHYRNAAAAAEKMWMTDLKTIKMVPSNDEVIHLEKNGLLLTTKGLVWRKEEKATFKPADHTLLGTAIISNPV</sequence>
<organism evidence="2">
    <name type="scientific">Attheya septentrionalis</name>
    <dbReference type="NCBI Taxonomy" id="420275"/>
    <lineage>
        <taxon>Eukaryota</taxon>
        <taxon>Sar</taxon>
        <taxon>Stramenopiles</taxon>
        <taxon>Ochrophyta</taxon>
        <taxon>Bacillariophyta</taxon>
        <taxon>Coscinodiscophyceae</taxon>
        <taxon>Chaetocerotophycidae</taxon>
        <taxon>Chaetocerotales</taxon>
        <taxon>Attheyaceae</taxon>
        <taxon>Attheya</taxon>
    </lineage>
</organism>
<evidence type="ECO:0000313" key="2">
    <source>
        <dbReference type="EMBL" id="CAD9811519.1"/>
    </source>
</evidence>
<evidence type="ECO:0000313" key="3">
    <source>
        <dbReference type="EMBL" id="CAD9811520.1"/>
    </source>
</evidence>
<dbReference type="AlphaFoldDB" id="A0A6T7G7Z0"/>
<proteinExistence type="predicted"/>
<dbReference type="EMBL" id="HBHQ01005014">
    <property type="protein sequence ID" value="CAD9811520.1"/>
    <property type="molecule type" value="Transcribed_RNA"/>
</dbReference>
<gene>
    <name evidence="2" type="ORF">ASEP1449_LOCUS3344</name>
    <name evidence="3" type="ORF">ASEP1449_LOCUS3345</name>
</gene>
<name>A0A6T7G7Z0_9STRA</name>
<protein>
    <submittedName>
        <fullName evidence="2">Uncharacterized protein</fullName>
    </submittedName>
</protein>
<keyword evidence="1" id="KW-0732">Signal</keyword>
<feature type="signal peptide" evidence="1">
    <location>
        <begin position="1"/>
        <end position="22"/>
    </location>
</feature>
<feature type="chain" id="PRO_5036191667" evidence="1">
    <location>
        <begin position="23"/>
        <end position="300"/>
    </location>
</feature>
<reference evidence="2" key="1">
    <citation type="submission" date="2021-01" db="EMBL/GenBank/DDBJ databases">
        <authorList>
            <person name="Corre E."/>
            <person name="Pelletier E."/>
            <person name="Niang G."/>
            <person name="Scheremetjew M."/>
            <person name="Finn R."/>
            <person name="Kale V."/>
            <person name="Holt S."/>
            <person name="Cochrane G."/>
            <person name="Meng A."/>
            <person name="Brown T."/>
            <person name="Cohen L."/>
        </authorList>
    </citation>
    <scope>NUCLEOTIDE SEQUENCE</scope>
    <source>
        <strain evidence="2">CCMP2084</strain>
    </source>
</reference>
<accession>A0A6T7G7Z0</accession>
<evidence type="ECO:0000256" key="1">
    <source>
        <dbReference type="SAM" id="SignalP"/>
    </source>
</evidence>
<dbReference type="EMBL" id="HBHQ01005013">
    <property type="protein sequence ID" value="CAD9811519.1"/>
    <property type="molecule type" value="Transcribed_RNA"/>
</dbReference>